<name>A0A9D4YVB7_CHLVU</name>
<dbReference type="EMBL" id="SIDB01000009">
    <property type="protein sequence ID" value="KAI3428442.1"/>
    <property type="molecule type" value="Genomic_DNA"/>
</dbReference>
<gene>
    <name evidence="3" type="ORF">D9Q98_007269</name>
</gene>
<feature type="region of interest" description="Disordered" evidence="1">
    <location>
        <begin position="135"/>
        <end position="179"/>
    </location>
</feature>
<reference evidence="3" key="2">
    <citation type="submission" date="2020-11" db="EMBL/GenBank/DDBJ databases">
        <authorList>
            <person name="Cecchin M."/>
            <person name="Marcolungo L."/>
            <person name="Rossato M."/>
            <person name="Girolomoni L."/>
            <person name="Cosentino E."/>
            <person name="Cuine S."/>
            <person name="Li-Beisson Y."/>
            <person name="Delledonne M."/>
            <person name="Ballottari M."/>
        </authorList>
    </citation>
    <scope>NUCLEOTIDE SEQUENCE</scope>
    <source>
        <strain evidence="3">211/11P</strain>
        <tissue evidence="3">Whole cell</tissue>
    </source>
</reference>
<dbReference type="Proteomes" id="UP001055712">
    <property type="component" value="Unassembled WGS sequence"/>
</dbReference>
<comment type="caution">
    <text evidence="3">The sequence shown here is derived from an EMBL/GenBank/DDBJ whole genome shotgun (WGS) entry which is preliminary data.</text>
</comment>
<evidence type="ECO:0000313" key="3">
    <source>
        <dbReference type="EMBL" id="KAI3428442.1"/>
    </source>
</evidence>
<feature type="compositionally biased region" description="Basic and acidic residues" evidence="1">
    <location>
        <begin position="49"/>
        <end position="59"/>
    </location>
</feature>
<dbReference type="AlphaFoldDB" id="A0A9D4YVB7"/>
<feature type="region of interest" description="Disordered" evidence="1">
    <location>
        <begin position="195"/>
        <end position="249"/>
    </location>
</feature>
<feature type="compositionally biased region" description="Polar residues" evidence="1">
    <location>
        <begin position="36"/>
        <end position="45"/>
    </location>
</feature>
<feature type="region of interest" description="Disordered" evidence="1">
    <location>
        <begin position="89"/>
        <end position="108"/>
    </location>
</feature>
<keyword evidence="2" id="KW-0732">Signal</keyword>
<protein>
    <submittedName>
        <fullName evidence="3">Uncharacterized protein</fullName>
    </submittedName>
</protein>
<keyword evidence="4" id="KW-1185">Reference proteome</keyword>
<feature type="region of interest" description="Disordered" evidence="1">
    <location>
        <begin position="36"/>
        <end position="62"/>
    </location>
</feature>
<reference evidence="3" key="1">
    <citation type="journal article" date="2019" name="Plant J.">
        <title>Chlorella vulgaris genome assembly and annotation reveals the molecular basis for metabolic acclimation to high light conditions.</title>
        <authorList>
            <person name="Cecchin M."/>
            <person name="Marcolungo L."/>
            <person name="Rossato M."/>
            <person name="Girolomoni L."/>
            <person name="Cosentino E."/>
            <person name="Cuine S."/>
            <person name="Li-Beisson Y."/>
            <person name="Delledonne M."/>
            <person name="Ballottari M."/>
        </authorList>
    </citation>
    <scope>NUCLEOTIDE SEQUENCE</scope>
    <source>
        <strain evidence="3">211/11P</strain>
    </source>
</reference>
<dbReference type="OrthoDB" id="10550271at2759"/>
<organism evidence="3 4">
    <name type="scientific">Chlorella vulgaris</name>
    <name type="common">Green alga</name>
    <dbReference type="NCBI Taxonomy" id="3077"/>
    <lineage>
        <taxon>Eukaryota</taxon>
        <taxon>Viridiplantae</taxon>
        <taxon>Chlorophyta</taxon>
        <taxon>core chlorophytes</taxon>
        <taxon>Trebouxiophyceae</taxon>
        <taxon>Chlorellales</taxon>
        <taxon>Chlorellaceae</taxon>
        <taxon>Chlorella clade</taxon>
        <taxon>Chlorella</taxon>
    </lineage>
</organism>
<evidence type="ECO:0000256" key="1">
    <source>
        <dbReference type="SAM" id="MobiDB-lite"/>
    </source>
</evidence>
<evidence type="ECO:0000313" key="4">
    <source>
        <dbReference type="Proteomes" id="UP001055712"/>
    </source>
</evidence>
<feature type="chain" id="PRO_5038713666" evidence="2">
    <location>
        <begin position="16"/>
        <end position="249"/>
    </location>
</feature>
<accession>A0A9D4YVB7</accession>
<evidence type="ECO:0000256" key="2">
    <source>
        <dbReference type="SAM" id="SignalP"/>
    </source>
</evidence>
<sequence length="249" mass="26647">MLSLTSVLKLSSALGAGPLAGAACCRLRGAASATQGAQNQANPLPTSDALDHQFDRGDNEATGSLREAEYEALLAERRAAGLHGRPVDLETEFDRDNPEASDKGELWAERKAEPLLDVDLDTEMDRDDPLLADKRFLWDVPPPPPDVNLDTEMDRDDPLQADKTGLWESPEPPCPADIDAEMDMMQNGSAMLREYGQEGCDAPPPSSTAGGDNPAGTMAGNTAFGHGAARPPQEKPDPRIGQYREAQAT</sequence>
<feature type="signal peptide" evidence="2">
    <location>
        <begin position="1"/>
        <end position="15"/>
    </location>
</feature>
<proteinExistence type="predicted"/>